<evidence type="ECO:0008006" key="2">
    <source>
        <dbReference type="Google" id="ProtNLM"/>
    </source>
</evidence>
<reference evidence="1" key="1">
    <citation type="submission" date="2018-05" db="EMBL/GenBank/DDBJ databases">
        <authorList>
            <person name="Lanie J.A."/>
            <person name="Ng W.-L."/>
            <person name="Kazmierczak K.M."/>
            <person name="Andrzejewski T.M."/>
            <person name="Davidsen T.M."/>
            <person name="Wayne K.J."/>
            <person name="Tettelin H."/>
            <person name="Glass J.I."/>
            <person name="Rusch D."/>
            <person name="Podicherti R."/>
            <person name="Tsui H.-C.T."/>
            <person name="Winkler M.E."/>
        </authorList>
    </citation>
    <scope>NUCLEOTIDE SEQUENCE</scope>
</reference>
<dbReference type="Pfam" id="PF09932">
    <property type="entry name" value="DUF2164"/>
    <property type="match status" value="1"/>
</dbReference>
<dbReference type="InterPro" id="IPR018680">
    <property type="entry name" value="DUF2164"/>
</dbReference>
<dbReference type="EMBL" id="UINC01047860">
    <property type="protein sequence ID" value="SVB57666.1"/>
    <property type="molecule type" value="Genomic_DNA"/>
</dbReference>
<dbReference type="AlphaFoldDB" id="A0A382F3R8"/>
<name>A0A382F3R8_9ZZZZ</name>
<sequence length="78" mass="9129">MAIVLDEQRREGLINGLEEFFTQEFDEELSSFRSEHLLDFFLGALGPQVYNQGVQDARRFVLDKLEDIDGEVYEHESF</sequence>
<protein>
    <recommendedName>
        <fullName evidence="2">DUF2164 domain-containing protein</fullName>
    </recommendedName>
</protein>
<evidence type="ECO:0000313" key="1">
    <source>
        <dbReference type="EMBL" id="SVB57666.1"/>
    </source>
</evidence>
<gene>
    <name evidence="1" type="ORF">METZ01_LOCUS210520</name>
</gene>
<organism evidence="1">
    <name type="scientific">marine metagenome</name>
    <dbReference type="NCBI Taxonomy" id="408172"/>
    <lineage>
        <taxon>unclassified sequences</taxon>
        <taxon>metagenomes</taxon>
        <taxon>ecological metagenomes</taxon>
    </lineage>
</organism>
<accession>A0A382F3R8</accession>
<proteinExistence type="predicted"/>